<dbReference type="KEGG" id="maer:DAI18_12945"/>
<feature type="signal peptide" evidence="1">
    <location>
        <begin position="1"/>
        <end position="28"/>
    </location>
</feature>
<keyword evidence="1" id="KW-0732">Signal</keyword>
<feature type="chain" id="PRO_5015769808" description="HAF repeat-containing protein" evidence="1">
    <location>
        <begin position="29"/>
        <end position="420"/>
    </location>
</feature>
<dbReference type="EMBL" id="CP028519">
    <property type="protein sequence ID" value="AVY94844.1"/>
    <property type="molecule type" value="Genomic_DNA"/>
</dbReference>
<name>A0A2S0PBS9_9NEIS</name>
<proteinExistence type="predicted"/>
<evidence type="ECO:0000313" key="2">
    <source>
        <dbReference type="EMBL" id="AVY94844.1"/>
    </source>
</evidence>
<dbReference type="Proteomes" id="UP000244173">
    <property type="component" value="Chromosome"/>
</dbReference>
<keyword evidence="3" id="KW-1185">Reference proteome</keyword>
<evidence type="ECO:0008006" key="4">
    <source>
        <dbReference type="Google" id="ProtNLM"/>
    </source>
</evidence>
<dbReference type="RefSeq" id="WP_107889632.1">
    <property type="nucleotide sequence ID" value="NZ_CP028519.1"/>
</dbReference>
<dbReference type="InterPro" id="IPR014262">
    <property type="entry name" value="HAF_rpt"/>
</dbReference>
<evidence type="ECO:0000256" key="1">
    <source>
        <dbReference type="SAM" id="SignalP"/>
    </source>
</evidence>
<reference evidence="2 3" key="1">
    <citation type="submission" date="2018-04" db="EMBL/GenBank/DDBJ databases">
        <title>Denitrifier Microvirgula.</title>
        <authorList>
            <person name="Anderson E."/>
            <person name="Jang J."/>
            <person name="Ishii S."/>
        </authorList>
    </citation>
    <scope>NUCLEOTIDE SEQUENCE [LARGE SCALE GENOMIC DNA]</scope>
    <source>
        <strain evidence="2 3">BE2.4</strain>
    </source>
</reference>
<accession>A0A2S0PBS9</accession>
<protein>
    <recommendedName>
        <fullName evidence="4">HAF repeat-containing protein</fullName>
    </recommendedName>
</protein>
<organism evidence="2 3">
    <name type="scientific">Microvirgula aerodenitrificans</name>
    <dbReference type="NCBI Taxonomy" id="57480"/>
    <lineage>
        <taxon>Bacteria</taxon>
        <taxon>Pseudomonadati</taxon>
        <taxon>Pseudomonadota</taxon>
        <taxon>Betaproteobacteria</taxon>
        <taxon>Neisseriales</taxon>
        <taxon>Aquaspirillaceae</taxon>
        <taxon>Microvirgula</taxon>
    </lineage>
</organism>
<evidence type="ECO:0000313" key="3">
    <source>
        <dbReference type="Proteomes" id="UP000244173"/>
    </source>
</evidence>
<dbReference type="AlphaFoldDB" id="A0A2S0PBS9"/>
<gene>
    <name evidence="2" type="ORF">DAI18_12945</name>
</gene>
<sequence>MTLRLFLARSWPLWLLAGCASMSSAPQAPVEFCAPARPERAAVPPLPLVLTAMSADGSTLAGYARVTDGRRAFTWSDGDGWRWLDRQYGHVLALSADGRVAVGGYRQTAACVGPAIWVDGVRVALELPAGTCMGEAVAVSDDGSVVAGSLAPNDQYPRAFVARRTGRGYSLRLLSSPPGYAAASAVSADGRVVAGQAADSGGWQQAFVLRNGTLTLLGPRARYARAEALSADGGLVAGQGRSDGDGSYFSFVAPAGRDMRRNDWLEPLRAAVPDPEVKIGMEALSRDGSRYTVSLKDSTGAPRSVVVSPELTEWVNGLDDGSRVRLYALSEDGRIGVGATLPDGAAASDATRAVVWANHGSQPLSAVYAVPADQHPASARYLSRRGATVAGWLADGRIYRASNLPGCPAWQVLGAAWAEQ</sequence>
<dbReference type="STRING" id="1122240.GCA_000620105_02638"/>
<dbReference type="NCBIfam" id="TIGR02913">
    <property type="entry name" value="HAF_rpt"/>
    <property type="match status" value="1"/>
</dbReference>
<dbReference type="SUPFAM" id="SSF82171">
    <property type="entry name" value="DPP6 N-terminal domain-like"/>
    <property type="match status" value="1"/>
</dbReference>